<evidence type="ECO:0000313" key="7">
    <source>
        <dbReference type="Proteomes" id="UP000270296"/>
    </source>
</evidence>
<dbReference type="Gene3D" id="3.40.50.300">
    <property type="entry name" value="P-loop containing nucleotide triphosphate hydrolases"/>
    <property type="match status" value="1"/>
</dbReference>
<proteinExistence type="inferred from homology"/>
<dbReference type="WBParaSite" id="SBAD_0000116901-mRNA-1">
    <property type="protein sequence ID" value="SBAD_0000116901-mRNA-1"/>
    <property type="gene ID" value="SBAD_0000116901"/>
</dbReference>
<accession>A0A183IBY8</accession>
<dbReference type="PANTHER" id="PTHR12788:SF10">
    <property type="entry name" value="PROTEIN-TYROSINE SULFOTRANSFERASE"/>
    <property type="match status" value="1"/>
</dbReference>
<evidence type="ECO:0000256" key="2">
    <source>
        <dbReference type="ARBA" id="ARBA00013262"/>
    </source>
</evidence>
<evidence type="ECO:0000256" key="3">
    <source>
        <dbReference type="ARBA" id="ARBA00022679"/>
    </source>
</evidence>
<evidence type="ECO:0000313" key="8">
    <source>
        <dbReference type="WBParaSite" id="SBAD_0000116901-mRNA-1"/>
    </source>
</evidence>
<sequence length="195" mass="22586">MRYLRRLFPDAKFVFMIRDGRAVVHSMISRGVTITGFDLKSHRQCLTKWNEMVTNIKFCFPMHYEQLVLHPEKNMRELLKFLNIPWNNSVLNHEVFIGNKISLSKAEKSTDQVVKPINTDALSTWVGKIPEDVVRDMRQIAPMLEFLGYDPSANPPNYGDADQFVLQKTKDLHENAEYWQRRALEVSSANGTLTS</sequence>
<evidence type="ECO:0000313" key="6">
    <source>
        <dbReference type="EMBL" id="VDO93314.1"/>
    </source>
</evidence>
<dbReference type="AlphaFoldDB" id="A0A183IBY8"/>
<name>A0A183IBY8_9BILA</name>
<evidence type="ECO:0000256" key="1">
    <source>
        <dbReference type="ARBA" id="ARBA00009988"/>
    </source>
</evidence>
<reference evidence="6 7" key="2">
    <citation type="submission" date="2018-11" db="EMBL/GenBank/DDBJ databases">
        <authorList>
            <consortium name="Pathogen Informatics"/>
        </authorList>
    </citation>
    <scope>NUCLEOTIDE SEQUENCE [LARGE SCALE GENOMIC DNA]</scope>
</reference>
<comment type="similarity">
    <text evidence="1 5">Belongs to the protein sulfotransferase family.</text>
</comment>
<comment type="function">
    <text evidence="5">Catalyzes the O-sulfation of tyrosine residues within acidic motifs of polypeptides, using 3'-phosphoadenylyl sulfate (PAPS) as cosubstrate.</text>
</comment>
<dbReference type="PANTHER" id="PTHR12788">
    <property type="entry name" value="PROTEIN-TYROSINE SULFOTRANSFERASE 2"/>
    <property type="match status" value="1"/>
</dbReference>
<keyword evidence="7" id="KW-1185">Reference proteome</keyword>
<dbReference type="InterPro" id="IPR026634">
    <property type="entry name" value="TPST-like"/>
</dbReference>
<keyword evidence="3 5" id="KW-0808">Transferase</keyword>
<organism evidence="8">
    <name type="scientific">Soboliphyme baturini</name>
    <dbReference type="NCBI Taxonomy" id="241478"/>
    <lineage>
        <taxon>Eukaryota</taxon>
        <taxon>Metazoa</taxon>
        <taxon>Ecdysozoa</taxon>
        <taxon>Nematoda</taxon>
        <taxon>Enoplea</taxon>
        <taxon>Dorylaimia</taxon>
        <taxon>Dioctophymatida</taxon>
        <taxon>Dioctophymatoidea</taxon>
        <taxon>Soboliphymatidae</taxon>
        <taxon>Soboliphyme</taxon>
    </lineage>
</organism>
<gene>
    <name evidence="6" type="ORF">SBAD_LOCUS1132</name>
</gene>
<comment type="catalytic activity">
    <reaction evidence="4 5">
        <text>L-tyrosyl-[protein] + 3'-phosphoadenylyl sulfate = O-sulfo-L-tyrosine-[protein] + adenosine 3',5'-bisphosphate + H(+)</text>
        <dbReference type="Rhea" id="RHEA:16801"/>
        <dbReference type="Rhea" id="RHEA-COMP:10136"/>
        <dbReference type="Rhea" id="RHEA-COMP:11688"/>
        <dbReference type="ChEBI" id="CHEBI:15378"/>
        <dbReference type="ChEBI" id="CHEBI:46858"/>
        <dbReference type="ChEBI" id="CHEBI:58339"/>
        <dbReference type="ChEBI" id="CHEBI:58343"/>
        <dbReference type="ChEBI" id="CHEBI:65286"/>
        <dbReference type="EC" id="2.8.2.20"/>
    </reaction>
</comment>
<dbReference type="Proteomes" id="UP000270296">
    <property type="component" value="Unassembled WGS sequence"/>
</dbReference>
<dbReference type="EC" id="2.8.2.20" evidence="2 5"/>
<dbReference type="GO" id="GO:0005794">
    <property type="term" value="C:Golgi apparatus"/>
    <property type="evidence" value="ECO:0007669"/>
    <property type="project" value="TreeGrafter"/>
</dbReference>
<reference evidence="8" key="1">
    <citation type="submission" date="2016-06" db="UniProtKB">
        <authorList>
            <consortium name="WormBaseParasite"/>
        </authorList>
    </citation>
    <scope>IDENTIFICATION</scope>
</reference>
<dbReference type="OrthoDB" id="545675at2759"/>
<dbReference type="Pfam" id="PF13469">
    <property type="entry name" value="Sulfotransfer_3"/>
    <property type="match status" value="1"/>
</dbReference>
<evidence type="ECO:0000256" key="5">
    <source>
        <dbReference type="RuleBase" id="RU365018"/>
    </source>
</evidence>
<evidence type="ECO:0000256" key="4">
    <source>
        <dbReference type="ARBA" id="ARBA00048460"/>
    </source>
</evidence>
<dbReference type="GO" id="GO:0008476">
    <property type="term" value="F:protein-tyrosine sulfotransferase activity"/>
    <property type="evidence" value="ECO:0007669"/>
    <property type="project" value="UniProtKB-EC"/>
</dbReference>
<dbReference type="InterPro" id="IPR027417">
    <property type="entry name" value="P-loop_NTPase"/>
</dbReference>
<dbReference type="EMBL" id="UZAM01006721">
    <property type="protein sequence ID" value="VDO93314.1"/>
    <property type="molecule type" value="Genomic_DNA"/>
</dbReference>
<dbReference type="SUPFAM" id="SSF52540">
    <property type="entry name" value="P-loop containing nucleoside triphosphate hydrolases"/>
    <property type="match status" value="1"/>
</dbReference>
<protein>
    <recommendedName>
        <fullName evidence="2 5">Protein-tyrosine sulfotransferase</fullName>
        <ecNumber evidence="2 5">2.8.2.20</ecNumber>
    </recommendedName>
</protein>